<accession>A0A8J6L3Y7</accession>
<comment type="caution">
    <text evidence="2">The sequence shown here is derived from an EMBL/GenBank/DDBJ whole genome shotgun (WGS) entry which is preliminary data.</text>
</comment>
<gene>
    <name evidence="2" type="ORF">GEV33_015456</name>
</gene>
<feature type="region of interest" description="Disordered" evidence="1">
    <location>
        <begin position="45"/>
        <end position="88"/>
    </location>
</feature>
<sequence>MDRKWSGSESTLQSIQLSRLVCDYIFSYFRSEQEEGVVLFELKQSTPSTDRRASSPVNSARTIGAPSVAGGFGAGGGASRPPDNGSRGWRSARPVLQTNYDNYSPNLALAFSPHTSAQRATNQEGSATLARPPNKNLFPIQRYPEQEEEERVQEKYLRGVLEVDKGKTPGYIVREECKRKRLRVKARKNDRGNFEVPGERACKRKKDDGEI</sequence>
<evidence type="ECO:0000313" key="3">
    <source>
        <dbReference type="Proteomes" id="UP000719412"/>
    </source>
</evidence>
<feature type="region of interest" description="Disordered" evidence="1">
    <location>
        <begin position="188"/>
        <end position="211"/>
    </location>
</feature>
<organism evidence="2 3">
    <name type="scientific">Tenebrio molitor</name>
    <name type="common">Yellow mealworm beetle</name>
    <dbReference type="NCBI Taxonomy" id="7067"/>
    <lineage>
        <taxon>Eukaryota</taxon>
        <taxon>Metazoa</taxon>
        <taxon>Ecdysozoa</taxon>
        <taxon>Arthropoda</taxon>
        <taxon>Hexapoda</taxon>
        <taxon>Insecta</taxon>
        <taxon>Pterygota</taxon>
        <taxon>Neoptera</taxon>
        <taxon>Endopterygota</taxon>
        <taxon>Coleoptera</taxon>
        <taxon>Polyphaga</taxon>
        <taxon>Cucujiformia</taxon>
        <taxon>Tenebrionidae</taxon>
        <taxon>Tenebrio</taxon>
    </lineage>
</organism>
<proteinExistence type="predicted"/>
<dbReference type="EMBL" id="JABDTM020030726">
    <property type="protein sequence ID" value="KAH0807335.1"/>
    <property type="molecule type" value="Genomic_DNA"/>
</dbReference>
<reference evidence="2" key="2">
    <citation type="submission" date="2021-08" db="EMBL/GenBank/DDBJ databases">
        <authorList>
            <person name="Eriksson T."/>
        </authorList>
    </citation>
    <scope>NUCLEOTIDE SEQUENCE</scope>
    <source>
        <strain evidence="2">Stoneville</strain>
        <tissue evidence="2">Whole head</tissue>
    </source>
</reference>
<protein>
    <submittedName>
        <fullName evidence="2">Uncharacterized protein</fullName>
    </submittedName>
</protein>
<dbReference type="Proteomes" id="UP000719412">
    <property type="component" value="Unassembled WGS sequence"/>
</dbReference>
<evidence type="ECO:0000313" key="2">
    <source>
        <dbReference type="EMBL" id="KAH0807335.1"/>
    </source>
</evidence>
<reference evidence="2" key="1">
    <citation type="journal article" date="2020" name="J Insects Food Feed">
        <title>The yellow mealworm (Tenebrio molitor) genome: a resource for the emerging insects as food and feed industry.</title>
        <authorList>
            <person name="Eriksson T."/>
            <person name="Andere A."/>
            <person name="Kelstrup H."/>
            <person name="Emery V."/>
            <person name="Picard C."/>
        </authorList>
    </citation>
    <scope>NUCLEOTIDE SEQUENCE</scope>
    <source>
        <strain evidence="2">Stoneville</strain>
        <tissue evidence="2">Whole head</tissue>
    </source>
</reference>
<name>A0A8J6L3Y7_TENMO</name>
<keyword evidence="3" id="KW-1185">Reference proteome</keyword>
<evidence type="ECO:0000256" key="1">
    <source>
        <dbReference type="SAM" id="MobiDB-lite"/>
    </source>
</evidence>
<dbReference type="AlphaFoldDB" id="A0A8J6L3Y7"/>